<proteinExistence type="predicted"/>
<reference evidence="4" key="1">
    <citation type="submission" date="2014-05" db="EMBL/GenBank/DDBJ databases">
        <authorList>
            <person name="Chronopoulou M."/>
        </authorList>
    </citation>
    <scope>NUCLEOTIDE SEQUENCE</scope>
    <source>
        <tissue evidence="4">Whole organism</tissue>
    </source>
</reference>
<organism evidence="4">
    <name type="scientific">Lepeophtheirus salmonis</name>
    <name type="common">Salmon louse</name>
    <name type="synonym">Caligus salmonis</name>
    <dbReference type="NCBI Taxonomy" id="72036"/>
    <lineage>
        <taxon>Eukaryota</taxon>
        <taxon>Metazoa</taxon>
        <taxon>Ecdysozoa</taxon>
        <taxon>Arthropoda</taxon>
        <taxon>Crustacea</taxon>
        <taxon>Multicrustacea</taxon>
        <taxon>Hexanauplia</taxon>
        <taxon>Copepoda</taxon>
        <taxon>Siphonostomatoida</taxon>
        <taxon>Caligidae</taxon>
        <taxon>Lepeophtheirus</taxon>
    </lineage>
</organism>
<dbReference type="AlphaFoldDB" id="A0A0K2T152"/>
<feature type="chain" id="PRO_5033227062" evidence="2">
    <location>
        <begin position="21"/>
        <end position="280"/>
    </location>
</feature>
<dbReference type="OrthoDB" id="10639048at2759"/>
<dbReference type="EMBL" id="HG994588">
    <property type="protein sequence ID" value="CAF3043836.1"/>
    <property type="molecule type" value="Genomic_DNA"/>
</dbReference>
<accession>A0A0K2T152</accession>
<evidence type="ECO:0000256" key="2">
    <source>
        <dbReference type="SAM" id="SignalP"/>
    </source>
</evidence>
<keyword evidence="2" id="KW-0732">Signal</keyword>
<gene>
    <name evidence="3" type="ORF">LSAA_14697</name>
</gene>
<feature type="region of interest" description="Disordered" evidence="1">
    <location>
        <begin position="26"/>
        <end position="62"/>
    </location>
</feature>
<name>A0A0K2T152_LEPSM</name>
<evidence type="ECO:0000256" key="1">
    <source>
        <dbReference type="SAM" id="MobiDB-lite"/>
    </source>
</evidence>
<evidence type="ECO:0000313" key="3">
    <source>
        <dbReference type="EMBL" id="CAF3043836.1"/>
    </source>
</evidence>
<reference evidence="3" key="2">
    <citation type="submission" date="2021-02" db="EMBL/GenBank/DDBJ databases">
        <authorList>
            <person name="Bekaert M."/>
        </authorList>
    </citation>
    <scope>NUCLEOTIDE SEQUENCE</scope>
    <source>
        <strain evidence="3">IoA-00</strain>
    </source>
</reference>
<sequence length="280" mass="32033">MKWNRFIYIIFLWTLENVNSLRFQNRGSSAVDSDDGNDYTPKRRHRLSYQRPPKYDSGGYEGRKTSSLTGFEMGLGTGLTIGYGPNASGLKKPKPIKLPHEHQEDFDINHPATCTKAKSTNYLKDKDQRGAFDIDESTVDCEVKNNMNESSCFGKISIVEVNLTTASPSVSGYEIKITKGCGDKDLMEMELRAQSYRYDTLRRCWVSPIERDEKHAEHLVKDAYFLNEILSTSAIKGRPRVRMQSEICFCEGDYCNQGSHFKLTKDRLWMFISFSILISI</sequence>
<protein>
    <submittedName>
        <fullName evidence="3">(salmon louse) hypothetical protein</fullName>
    </submittedName>
</protein>
<dbReference type="EMBL" id="HACA01002392">
    <property type="protein sequence ID" value="CDW19753.1"/>
    <property type="molecule type" value="Transcribed_RNA"/>
</dbReference>
<feature type="signal peptide" evidence="2">
    <location>
        <begin position="1"/>
        <end position="20"/>
    </location>
</feature>
<evidence type="ECO:0000313" key="4">
    <source>
        <dbReference type="EMBL" id="CDW19753.1"/>
    </source>
</evidence>
<dbReference type="Proteomes" id="UP000675881">
    <property type="component" value="Chromosome 9"/>
</dbReference>
<keyword evidence="5" id="KW-1185">Reference proteome</keyword>
<evidence type="ECO:0000313" key="5">
    <source>
        <dbReference type="Proteomes" id="UP000675881"/>
    </source>
</evidence>